<dbReference type="AlphaFoldDB" id="A0A177PA59"/>
<accession>A0A177PA59</accession>
<gene>
    <name evidence="2" type="ORF">A1355_19045</name>
</gene>
<comment type="caution">
    <text evidence="2">The sequence shown here is derived from an EMBL/GenBank/DDBJ whole genome shotgun (WGS) entry which is preliminary data.</text>
</comment>
<feature type="region of interest" description="Disordered" evidence="1">
    <location>
        <begin position="45"/>
        <end position="80"/>
    </location>
</feature>
<evidence type="ECO:0000313" key="2">
    <source>
        <dbReference type="EMBL" id="OAI26200.1"/>
    </source>
</evidence>
<dbReference type="EMBL" id="LUUK01000031">
    <property type="protein sequence ID" value="OAI26200.1"/>
    <property type="molecule type" value="Genomic_DNA"/>
</dbReference>
<evidence type="ECO:0000313" key="3">
    <source>
        <dbReference type="Proteomes" id="UP000077628"/>
    </source>
</evidence>
<organism evidence="2 3">
    <name type="scientific">Methylomonas koyamae</name>
    <dbReference type="NCBI Taxonomy" id="702114"/>
    <lineage>
        <taxon>Bacteria</taxon>
        <taxon>Pseudomonadati</taxon>
        <taxon>Pseudomonadota</taxon>
        <taxon>Gammaproteobacteria</taxon>
        <taxon>Methylococcales</taxon>
        <taxon>Methylococcaceae</taxon>
        <taxon>Methylomonas</taxon>
    </lineage>
</organism>
<reference evidence="3" key="1">
    <citation type="submission" date="2016-03" db="EMBL/GenBank/DDBJ databases">
        <authorList>
            <person name="Heylen K."/>
            <person name="De Vos P."/>
            <person name="Vekeman B."/>
        </authorList>
    </citation>
    <scope>NUCLEOTIDE SEQUENCE [LARGE SCALE GENOMIC DNA]</scope>
    <source>
        <strain evidence="3">R-45383</strain>
    </source>
</reference>
<dbReference type="Proteomes" id="UP000077628">
    <property type="component" value="Unassembled WGS sequence"/>
</dbReference>
<protein>
    <submittedName>
        <fullName evidence="2">Uncharacterized protein</fullName>
    </submittedName>
</protein>
<keyword evidence="3" id="KW-1185">Reference proteome</keyword>
<feature type="compositionally biased region" description="Basic residues" evidence="1">
    <location>
        <begin position="70"/>
        <end position="80"/>
    </location>
</feature>
<evidence type="ECO:0000256" key="1">
    <source>
        <dbReference type="SAM" id="MobiDB-lite"/>
    </source>
</evidence>
<name>A0A177PA59_9GAMM</name>
<sequence>MQALQQALGLLPLEVAADPASCLGICAGNALVEFRGPDEKFADRLSVTSSTKPRPVSASAGRPSLAHPKNQARKPARSRG</sequence>
<proteinExistence type="predicted"/>